<dbReference type="EMBL" id="JRES01001423">
    <property type="protein sequence ID" value="KNC23007.1"/>
    <property type="molecule type" value="Genomic_DNA"/>
</dbReference>
<proteinExistence type="predicted"/>
<accession>A0A0L0BSI6</accession>
<dbReference type="OMA" id="ESMWQRI"/>
<name>A0A0L0BSI6_LUCCU</name>
<dbReference type="CDD" id="cd20259">
    <property type="entry name" value="pgc"/>
    <property type="match status" value="1"/>
</dbReference>
<keyword evidence="2" id="KW-1185">Reference proteome</keyword>
<evidence type="ECO:0000313" key="1">
    <source>
        <dbReference type="EMBL" id="KNC23007.1"/>
    </source>
</evidence>
<organism evidence="1 2">
    <name type="scientific">Lucilia cuprina</name>
    <name type="common">Green bottle fly</name>
    <name type="synonym">Australian sheep blowfly</name>
    <dbReference type="NCBI Taxonomy" id="7375"/>
    <lineage>
        <taxon>Eukaryota</taxon>
        <taxon>Metazoa</taxon>
        <taxon>Ecdysozoa</taxon>
        <taxon>Arthropoda</taxon>
        <taxon>Hexapoda</taxon>
        <taxon>Insecta</taxon>
        <taxon>Pterygota</taxon>
        <taxon>Neoptera</taxon>
        <taxon>Endopterygota</taxon>
        <taxon>Diptera</taxon>
        <taxon>Brachycera</taxon>
        <taxon>Muscomorpha</taxon>
        <taxon>Oestroidea</taxon>
        <taxon>Calliphoridae</taxon>
        <taxon>Luciliinae</taxon>
        <taxon>Lucilia</taxon>
    </lineage>
</organism>
<evidence type="ECO:0000313" key="2">
    <source>
        <dbReference type="Proteomes" id="UP000037069"/>
    </source>
</evidence>
<gene>
    <name evidence="1" type="ORF">FF38_07942</name>
</gene>
<dbReference type="Proteomes" id="UP000037069">
    <property type="component" value="Unassembled WGS sequence"/>
</dbReference>
<reference evidence="1 2" key="1">
    <citation type="journal article" date="2015" name="Nat. Commun.">
        <title>Lucilia cuprina genome unlocks parasitic fly biology to underpin future interventions.</title>
        <authorList>
            <person name="Anstead C.A."/>
            <person name="Korhonen P.K."/>
            <person name="Young N.D."/>
            <person name="Hall R.S."/>
            <person name="Jex A.R."/>
            <person name="Murali S.C."/>
            <person name="Hughes D.S."/>
            <person name="Lee S.F."/>
            <person name="Perry T."/>
            <person name="Stroehlein A.J."/>
            <person name="Ansell B.R."/>
            <person name="Breugelmans B."/>
            <person name="Hofmann A."/>
            <person name="Qu J."/>
            <person name="Dugan S."/>
            <person name="Lee S.L."/>
            <person name="Chao H."/>
            <person name="Dinh H."/>
            <person name="Han Y."/>
            <person name="Doddapaneni H.V."/>
            <person name="Worley K.C."/>
            <person name="Muzny D.M."/>
            <person name="Ioannidis P."/>
            <person name="Waterhouse R.M."/>
            <person name="Zdobnov E.M."/>
            <person name="James P.J."/>
            <person name="Bagnall N.H."/>
            <person name="Kotze A.C."/>
            <person name="Gibbs R.A."/>
            <person name="Richards S."/>
            <person name="Batterham P."/>
            <person name="Gasser R.B."/>
        </authorList>
    </citation>
    <scope>NUCLEOTIDE SEQUENCE [LARGE SCALE GENOMIC DNA]</scope>
    <source>
        <strain evidence="1 2">LS</strain>
        <tissue evidence="1">Full body</tissue>
    </source>
</reference>
<protein>
    <submittedName>
        <fullName evidence="1">Uncharacterized protein</fullName>
    </submittedName>
</protein>
<comment type="caution">
    <text evidence="1">The sequence shown here is derived from an EMBL/GenBank/DDBJ whole genome shotgun (WGS) entry which is preliminary data.</text>
</comment>
<dbReference type="AlphaFoldDB" id="A0A0L0BSI6"/>
<sequence>MAEFEFSFTFDDGNYENDFSGDLYDFENMWQDIAEELRQKDENEQFQQMFHQKLHIDPNYEKVCHQRERYI</sequence>